<keyword evidence="1" id="KW-1133">Transmembrane helix</keyword>
<evidence type="ECO:0000313" key="3">
    <source>
        <dbReference type="Proteomes" id="UP001627154"/>
    </source>
</evidence>
<organism evidence="2 3">
    <name type="scientific">Trichogramma kaykai</name>
    <dbReference type="NCBI Taxonomy" id="54128"/>
    <lineage>
        <taxon>Eukaryota</taxon>
        <taxon>Metazoa</taxon>
        <taxon>Ecdysozoa</taxon>
        <taxon>Arthropoda</taxon>
        <taxon>Hexapoda</taxon>
        <taxon>Insecta</taxon>
        <taxon>Pterygota</taxon>
        <taxon>Neoptera</taxon>
        <taxon>Endopterygota</taxon>
        <taxon>Hymenoptera</taxon>
        <taxon>Apocrita</taxon>
        <taxon>Proctotrupomorpha</taxon>
        <taxon>Chalcidoidea</taxon>
        <taxon>Trichogrammatidae</taxon>
        <taxon>Trichogramma</taxon>
    </lineage>
</organism>
<sequence length="106" mass="12746">MKSNLSRRIIPYRKSHALVRLLDFMCLALWILITQRRKWMVSRARPNVHQTLMANVLTFRATARERERKREERGTSKRGCVIQNDRVYTQYSYRVVAVIFFSTRDL</sequence>
<accession>A0ABD2WKW1</accession>
<keyword evidence="3" id="KW-1185">Reference proteome</keyword>
<evidence type="ECO:0000256" key="1">
    <source>
        <dbReference type="SAM" id="Phobius"/>
    </source>
</evidence>
<comment type="caution">
    <text evidence="2">The sequence shown here is derived from an EMBL/GenBank/DDBJ whole genome shotgun (WGS) entry which is preliminary data.</text>
</comment>
<gene>
    <name evidence="2" type="ORF">TKK_011964</name>
</gene>
<keyword evidence="1" id="KW-0812">Transmembrane</keyword>
<protein>
    <recommendedName>
        <fullName evidence="4">Secreted protein</fullName>
    </recommendedName>
</protein>
<keyword evidence="1" id="KW-0472">Membrane</keyword>
<dbReference type="AlphaFoldDB" id="A0ABD2WKW1"/>
<reference evidence="2 3" key="1">
    <citation type="journal article" date="2024" name="bioRxiv">
        <title>A reference genome for Trichogramma kaykai: A tiny desert-dwelling parasitoid wasp with competing sex-ratio distorters.</title>
        <authorList>
            <person name="Culotta J."/>
            <person name="Lindsey A.R."/>
        </authorList>
    </citation>
    <scope>NUCLEOTIDE SEQUENCE [LARGE SCALE GENOMIC DNA]</scope>
    <source>
        <strain evidence="2 3">KSX58</strain>
    </source>
</reference>
<dbReference type="EMBL" id="JBJJXI010000096">
    <property type="protein sequence ID" value="KAL3393700.1"/>
    <property type="molecule type" value="Genomic_DNA"/>
</dbReference>
<name>A0ABD2WKW1_9HYME</name>
<evidence type="ECO:0000313" key="2">
    <source>
        <dbReference type="EMBL" id="KAL3393700.1"/>
    </source>
</evidence>
<dbReference type="Proteomes" id="UP001627154">
    <property type="component" value="Unassembled WGS sequence"/>
</dbReference>
<feature type="transmembrane region" description="Helical" evidence="1">
    <location>
        <begin position="15"/>
        <end position="33"/>
    </location>
</feature>
<evidence type="ECO:0008006" key="4">
    <source>
        <dbReference type="Google" id="ProtNLM"/>
    </source>
</evidence>
<proteinExistence type="predicted"/>